<evidence type="ECO:0000259" key="9">
    <source>
        <dbReference type="PROSITE" id="PS50885"/>
    </source>
</evidence>
<dbReference type="OrthoDB" id="5342522at2"/>
<dbReference type="GO" id="GO:0006935">
    <property type="term" value="P:chemotaxis"/>
    <property type="evidence" value="ECO:0007669"/>
    <property type="project" value="UniProtKB-KW"/>
</dbReference>
<evidence type="ECO:0000256" key="1">
    <source>
        <dbReference type="ARBA" id="ARBA00004370"/>
    </source>
</evidence>
<feature type="domain" description="HAMP" evidence="9">
    <location>
        <begin position="214"/>
        <end position="266"/>
    </location>
</feature>
<evidence type="ECO:0000256" key="6">
    <source>
        <dbReference type="SAM" id="MobiDB-lite"/>
    </source>
</evidence>
<dbReference type="InterPro" id="IPR007891">
    <property type="entry name" value="CHASE3"/>
</dbReference>
<dbReference type="InterPro" id="IPR051310">
    <property type="entry name" value="MCP_chemotaxis"/>
</dbReference>
<feature type="domain" description="Methyl-accepting transducer" evidence="8">
    <location>
        <begin position="271"/>
        <end position="486"/>
    </location>
</feature>
<dbReference type="InterPro" id="IPR004089">
    <property type="entry name" value="MCPsignal_dom"/>
</dbReference>
<dbReference type="AlphaFoldDB" id="S9NZ32"/>
<proteinExistence type="inferred from homology"/>
<reference evidence="10" key="1">
    <citation type="submission" date="2013-05" db="EMBL/GenBank/DDBJ databases">
        <title>Genome assembly of Cystobacter fuscus DSM 2262.</title>
        <authorList>
            <person name="Sharma G."/>
            <person name="Khatri I."/>
            <person name="Kaur C."/>
            <person name="Mayilraj S."/>
            <person name="Subramanian S."/>
        </authorList>
    </citation>
    <scope>NUCLEOTIDE SEQUENCE [LARGE SCALE GENOMIC DNA]</scope>
    <source>
        <strain evidence="10">DSM 2262</strain>
    </source>
</reference>
<evidence type="ECO:0000256" key="2">
    <source>
        <dbReference type="ARBA" id="ARBA00022500"/>
    </source>
</evidence>
<feature type="transmembrane region" description="Helical" evidence="7">
    <location>
        <begin position="12"/>
        <end position="34"/>
    </location>
</feature>
<dbReference type="Pfam" id="PF05227">
    <property type="entry name" value="CHASE3"/>
    <property type="match status" value="1"/>
</dbReference>
<keyword evidence="5" id="KW-0175">Coiled coil</keyword>
<dbReference type="PROSITE" id="PS50885">
    <property type="entry name" value="HAMP"/>
    <property type="match status" value="1"/>
</dbReference>
<evidence type="ECO:0000256" key="7">
    <source>
        <dbReference type="SAM" id="Phobius"/>
    </source>
</evidence>
<dbReference type="Pfam" id="PF00672">
    <property type="entry name" value="HAMP"/>
    <property type="match status" value="1"/>
</dbReference>
<dbReference type="EMBL" id="ANAH02000066">
    <property type="protein sequence ID" value="EPX56101.1"/>
    <property type="molecule type" value="Genomic_DNA"/>
</dbReference>
<keyword evidence="7" id="KW-0472">Membrane</keyword>
<keyword evidence="2" id="KW-0145">Chemotaxis</keyword>
<evidence type="ECO:0000256" key="5">
    <source>
        <dbReference type="SAM" id="Coils"/>
    </source>
</evidence>
<dbReference type="CDD" id="cd06225">
    <property type="entry name" value="HAMP"/>
    <property type="match status" value="1"/>
</dbReference>
<accession>S9NZ32</accession>
<dbReference type="PANTHER" id="PTHR43531:SF11">
    <property type="entry name" value="METHYL-ACCEPTING CHEMOTAXIS PROTEIN 3"/>
    <property type="match status" value="1"/>
</dbReference>
<dbReference type="GO" id="GO:0004888">
    <property type="term" value="F:transmembrane signaling receptor activity"/>
    <property type="evidence" value="ECO:0007669"/>
    <property type="project" value="InterPro"/>
</dbReference>
<dbReference type="Proteomes" id="UP000011682">
    <property type="component" value="Unassembled WGS sequence"/>
</dbReference>
<feature type="region of interest" description="Disordered" evidence="6">
    <location>
        <begin position="542"/>
        <end position="568"/>
    </location>
</feature>
<keyword evidence="11" id="KW-1185">Reference proteome</keyword>
<dbReference type="GO" id="GO:0005886">
    <property type="term" value="C:plasma membrane"/>
    <property type="evidence" value="ECO:0007669"/>
    <property type="project" value="TreeGrafter"/>
</dbReference>
<evidence type="ECO:0000313" key="10">
    <source>
        <dbReference type="EMBL" id="EPX56101.1"/>
    </source>
</evidence>
<dbReference type="InterPro" id="IPR003660">
    <property type="entry name" value="HAMP_dom"/>
</dbReference>
<dbReference type="PRINTS" id="PR00260">
    <property type="entry name" value="CHEMTRNSDUCR"/>
</dbReference>
<evidence type="ECO:0000256" key="4">
    <source>
        <dbReference type="PROSITE-ProRule" id="PRU00284"/>
    </source>
</evidence>
<comment type="similarity">
    <text evidence="3">Belongs to the methyl-accepting chemotaxis (MCP) protein family.</text>
</comment>
<comment type="caution">
    <text evidence="10">The sequence shown here is derived from an EMBL/GenBank/DDBJ whole genome shotgun (WGS) entry which is preliminary data.</text>
</comment>
<dbReference type="SMART" id="SM00304">
    <property type="entry name" value="HAMP"/>
    <property type="match status" value="1"/>
</dbReference>
<gene>
    <name evidence="10" type="ORF">D187_007443</name>
</gene>
<comment type="subcellular location">
    <subcellularLocation>
        <location evidence="1">Membrane</location>
    </subcellularLocation>
</comment>
<feature type="coiled-coil region" evidence="5">
    <location>
        <begin position="457"/>
        <end position="495"/>
    </location>
</feature>
<dbReference type="InterPro" id="IPR004090">
    <property type="entry name" value="Chemotax_Me-accpt_rcpt"/>
</dbReference>
<name>S9NZ32_CYSF2</name>
<evidence type="ECO:0000313" key="11">
    <source>
        <dbReference type="Proteomes" id="UP000011682"/>
    </source>
</evidence>
<dbReference type="Gene3D" id="1.10.287.950">
    <property type="entry name" value="Methyl-accepting chemotaxis protein"/>
    <property type="match status" value="1"/>
</dbReference>
<organism evidence="10 11">
    <name type="scientific">Cystobacter fuscus (strain ATCC 25194 / DSM 2262 / NBRC 100088 / M29)</name>
    <dbReference type="NCBI Taxonomy" id="1242864"/>
    <lineage>
        <taxon>Bacteria</taxon>
        <taxon>Pseudomonadati</taxon>
        <taxon>Myxococcota</taxon>
        <taxon>Myxococcia</taxon>
        <taxon>Myxococcales</taxon>
        <taxon>Cystobacterineae</taxon>
        <taxon>Archangiaceae</taxon>
        <taxon>Cystobacter</taxon>
    </lineage>
</organism>
<protein>
    <submittedName>
        <fullName evidence="10">Methyl-accepting chemotaxis protein I (Serine chemoreceptor protein)</fullName>
    </submittedName>
</protein>
<keyword evidence="7" id="KW-0812">Transmembrane</keyword>
<dbReference type="RefSeq" id="WP_020918625.1">
    <property type="nucleotide sequence ID" value="NZ_ANAH02000066.1"/>
</dbReference>
<dbReference type="Pfam" id="PF00015">
    <property type="entry name" value="MCPsignal"/>
    <property type="match status" value="1"/>
</dbReference>
<dbReference type="eggNOG" id="COG0840">
    <property type="taxonomic scope" value="Bacteria"/>
</dbReference>
<dbReference type="SUPFAM" id="SSF58104">
    <property type="entry name" value="Methyl-accepting chemotaxis protein (MCP) signaling domain"/>
    <property type="match status" value="1"/>
</dbReference>
<evidence type="ECO:0000259" key="8">
    <source>
        <dbReference type="PROSITE" id="PS50111"/>
    </source>
</evidence>
<dbReference type="SMART" id="SM00283">
    <property type="entry name" value="MA"/>
    <property type="match status" value="1"/>
</dbReference>
<sequence>MLLKNFTIARKLQLGFGLLVVLLAAVIWSSYVFFQILVSNDGYYRSHDVRLELQALGISVMDMEHRALEYAFTGNEDILEPLSQRQAAFLESHARLNVLTAKYPREQDLLQQLVDQYQNKFLPHLEREVALRRDVDAGRVPLEQLVEYVKEDKGGKSMERMSSTSDLFRQEVLEQRRRLLEETDAQTLSVSRMLVTGGAVGPVLAMLLAWLLSRSIVRPLREAVELTGKLASGDLTTAIEVRGRDEAARMMEGMREMVRRFGSVLGEVRGAVGSLSGASGQVAAAAQALSQGTSTQAASVEETTTSLEQLSASISQNAETSRQLEAMAVKGAADAQESGRAVNETVEAMEAIAERISIVEEIAYQTNLLALNAAVEAARAGEHGRGFAVVAAEVRKLAERSQKAAKEIGSLAGSSVKVAERSGRLLKELVPSIRKTADLVQEVAAVSREQASGVAQMNRAMVQVDQVTQRNASAAEELSSTAEELAAQAESLQQMMTFFRVVESGWAVQGMAQSARSPRPAPAHFPMPPAVQGLKAVAQPLPTQLPTPSFPAAPERASFTSDHDFKRF</sequence>
<keyword evidence="4" id="KW-0807">Transducer</keyword>
<dbReference type="FunFam" id="1.10.287.950:FF:000001">
    <property type="entry name" value="Methyl-accepting chemotaxis sensory transducer"/>
    <property type="match status" value="1"/>
</dbReference>
<dbReference type="PANTHER" id="PTHR43531">
    <property type="entry name" value="PROTEIN ICFG"/>
    <property type="match status" value="1"/>
</dbReference>
<keyword evidence="7" id="KW-1133">Transmembrane helix</keyword>
<dbReference type="GO" id="GO:0007165">
    <property type="term" value="P:signal transduction"/>
    <property type="evidence" value="ECO:0007669"/>
    <property type="project" value="UniProtKB-KW"/>
</dbReference>
<dbReference type="PROSITE" id="PS50111">
    <property type="entry name" value="CHEMOTAXIS_TRANSDUC_2"/>
    <property type="match status" value="1"/>
</dbReference>
<evidence type="ECO:0000256" key="3">
    <source>
        <dbReference type="ARBA" id="ARBA00029447"/>
    </source>
</evidence>